<dbReference type="EMBL" id="SNRW01043245">
    <property type="protein sequence ID" value="KAA6328746.1"/>
    <property type="molecule type" value="Genomic_DNA"/>
</dbReference>
<dbReference type="Proteomes" id="UP000324800">
    <property type="component" value="Unassembled WGS sequence"/>
</dbReference>
<accession>A0A5J4R493</accession>
<evidence type="ECO:0000313" key="1">
    <source>
        <dbReference type="EMBL" id="KAA6328746.1"/>
    </source>
</evidence>
<gene>
    <name evidence="1" type="ORF">EZS28_053682</name>
</gene>
<evidence type="ECO:0000313" key="2">
    <source>
        <dbReference type="Proteomes" id="UP000324800"/>
    </source>
</evidence>
<feature type="non-terminal residue" evidence="1">
    <location>
        <position position="184"/>
    </location>
</feature>
<protein>
    <submittedName>
        <fullName evidence="1">Uncharacterized protein</fullName>
    </submittedName>
</protein>
<comment type="caution">
    <text evidence="1">The sequence shown here is derived from an EMBL/GenBank/DDBJ whole genome shotgun (WGS) entry which is preliminary data.</text>
</comment>
<dbReference type="AlphaFoldDB" id="A0A5J4R493"/>
<name>A0A5J4R493_9EUKA</name>
<organism evidence="1 2">
    <name type="scientific">Streblomastix strix</name>
    <dbReference type="NCBI Taxonomy" id="222440"/>
    <lineage>
        <taxon>Eukaryota</taxon>
        <taxon>Metamonada</taxon>
        <taxon>Preaxostyla</taxon>
        <taxon>Oxymonadida</taxon>
        <taxon>Streblomastigidae</taxon>
        <taxon>Streblomastix</taxon>
    </lineage>
</organism>
<sequence length="184" mass="21011">MSIAPLPPQLTGYAEILEGHSRLFERLFRIILIRDSVFLAKCLENLSFSIRIHSAIDDRIIALSYKEMEIPGMVLFLLFSASLDYHHHVLSYCVRRQYVVPRNYSKLVHFPSKTFAQAVKADDYDAESAVIASPYCLPFSILFFLQLYFDLNFISSPPVFRGLLVDPLSVSVAKILPHAHIYSN</sequence>
<reference evidence="1 2" key="1">
    <citation type="submission" date="2019-03" db="EMBL/GenBank/DDBJ databases">
        <title>Single cell metagenomics reveals metabolic interactions within the superorganism composed of flagellate Streblomastix strix and complex community of Bacteroidetes bacteria on its surface.</title>
        <authorList>
            <person name="Treitli S.C."/>
            <person name="Kolisko M."/>
            <person name="Husnik F."/>
            <person name="Keeling P."/>
            <person name="Hampl V."/>
        </authorList>
    </citation>
    <scope>NUCLEOTIDE SEQUENCE [LARGE SCALE GENOMIC DNA]</scope>
    <source>
        <strain evidence="1">ST1C</strain>
    </source>
</reference>
<proteinExistence type="predicted"/>